<dbReference type="EMBL" id="LR796915">
    <property type="protein sequence ID" value="CAB4173976.1"/>
    <property type="molecule type" value="Genomic_DNA"/>
</dbReference>
<dbReference type="EMBL" id="LR797455">
    <property type="protein sequence ID" value="CAB4217771.1"/>
    <property type="molecule type" value="Genomic_DNA"/>
</dbReference>
<proteinExistence type="predicted"/>
<dbReference type="EMBL" id="LR797131">
    <property type="protein sequence ID" value="CAB4188989.1"/>
    <property type="molecule type" value="Genomic_DNA"/>
</dbReference>
<keyword evidence="1" id="KW-0118">Viral capsid assembly</keyword>
<keyword evidence="2" id="KW-1160">Virus entry into host cell</keyword>
<keyword evidence="2" id="KW-1171">Viral genome ejection through host cell envelope</keyword>
<evidence type="ECO:0000256" key="4">
    <source>
        <dbReference type="SAM" id="MobiDB-lite"/>
    </source>
</evidence>
<sequence>MPRVYASQTDPEDMDNGIQIKTSGDLNFYKRSIDEESTDVFAMSGEDLSKLTGLSHNFKRKMQRDIQKYQAYSASGFATNPPSAVTAEGSNDTRSKKMEPVEVTAYAMFNAVIPTYNLDYLAKIYEINASHYAAVQAKIANVIGLGYDFLETPAVLAKYDEIPDDNLDQIRRFRRKVDKSKQQLRDVLDKTNNTDALIETLKRIYTDLEITGNGYMEIGRTASGQIGYVGHIPSTTMRVRRIRDGFVQIVNYRTMFFRNYNDKETPDQLGDDPQPNEVIHFKKYTPTNFYYGIPDIIPATNALAGDQFASKFNLDYFENKAVPRYIITVKGAKLNPDSERKLLEFFQTGLKGSNHRTLYIPLPADEGNSKVEFKMEPVEASIQDSSFHTYRQDNRLEILMAHRVPLTKVSVIPGISLANARDMDKTFREQVARPMQDDIEHKINLVIKEFTDMFTLKFNELTLTDEDTQSKIDERYLRMQVITPNDVRIRMKMTPLDSGDEVVILNAQQQAEQTTQATGNRNRDQQRTANAPDLSGEGRNAKGDGRQVK</sequence>
<dbReference type="Pfam" id="PF04860">
    <property type="entry name" value="Phage_portal"/>
    <property type="match status" value="1"/>
</dbReference>
<dbReference type="EMBL" id="LR796983">
    <property type="protein sequence ID" value="CAB4179760.1"/>
    <property type="molecule type" value="Genomic_DNA"/>
</dbReference>
<dbReference type="EMBL" id="LR796551">
    <property type="protein sequence ID" value="CAB4151095.1"/>
    <property type="molecule type" value="Genomic_DNA"/>
</dbReference>
<evidence type="ECO:0000313" key="13">
    <source>
        <dbReference type="EMBL" id="CAB5231441.1"/>
    </source>
</evidence>
<evidence type="ECO:0000313" key="12">
    <source>
        <dbReference type="EMBL" id="CAB4217771.1"/>
    </source>
</evidence>
<dbReference type="EMBL" id="LR798431">
    <property type="protein sequence ID" value="CAB5231441.1"/>
    <property type="molecule type" value="Genomic_DNA"/>
</dbReference>
<keyword evidence="3" id="KW-0231">Viral genome packaging</keyword>
<dbReference type="EMBL" id="LR797080">
    <property type="protein sequence ID" value="CAB4185886.1"/>
    <property type="molecule type" value="Genomic_DNA"/>
</dbReference>
<name>A0A6J5MGG0_9CAUD</name>
<keyword evidence="2" id="KW-1162">Viral penetration into host cytoplasm</keyword>
<evidence type="ECO:0000313" key="10">
    <source>
        <dbReference type="EMBL" id="CAB4188989.1"/>
    </source>
</evidence>
<feature type="compositionally biased region" description="Basic and acidic residues" evidence="4">
    <location>
        <begin position="539"/>
        <end position="549"/>
    </location>
</feature>
<accession>A0A6J5MGG0</accession>
<dbReference type="EMBL" id="LR796457">
    <property type="protein sequence ID" value="CAB4145754.1"/>
    <property type="molecule type" value="Genomic_DNA"/>
</dbReference>
<evidence type="ECO:0000256" key="2">
    <source>
        <dbReference type="ARBA" id="ARBA00023009"/>
    </source>
</evidence>
<evidence type="ECO:0000313" key="5">
    <source>
        <dbReference type="EMBL" id="CAB4145754.1"/>
    </source>
</evidence>
<dbReference type="EMBL" id="LR797188">
    <property type="protein sequence ID" value="CAB4192312.1"/>
    <property type="molecule type" value="Genomic_DNA"/>
</dbReference>
<gene>
    <name evidence="8" type="ORF">UFOVP1032_84</name>
    <name evidence="9" type="ORF">UFOVP1125_152</name>
    <name evidence="10" type="ORF">UFOVP1173_98</name>
    <name evidence="11" type="ORF">UFOVP1241_16</name>
    <name evidence="12" type="ORF">UFOVP1491_84</name>
    <name evidence="13" type="ORF">UFOVP1579_84</name>
    <name evidence="5" type="ORF">UFOVP485_37</name>
    <name evidence="6" type="ORF">UFOVP575_141</name>
    <name evidence="7" type="ORF">UFOVP963_19</name>
</gene>
<evidence type="ECO:0000256" key="3">
    <source>
        <dbReference type="ARBA" id="ARBA00023219"/>
    </source>
</evidence>
<evidence type="ECO:0000313" key="8">
    <source>
        <dbReference type="EMBL" id="CAB4179760.1"/>
    </source>
</evidence>
<dbReference type="InterPro" id="IPR006944">
    <property type="entry name" value="Phage/GTA_portal"/>
</dbReference>
<evidence type="ECO:0000313" key="7">
    <source>
        <dbReference type="EMBL" id="CAB4173976.1"/>
    </source>
</evidence>
<evidence type="ECO:0000256" key="1">
    <source>
        <dbReference type="ARBA" id="ARBA00022950"/>
    </source>
</evidence>
<protein>
    <submittedName>
        <fullName evidence="5">COG5518 Bacteriophage capsid portal protein</fullName>
    </submittedName>
</protein>
<organism evidence="5">
    <name type="scientific">uncultured Caudovirales phage</name>
    <dbReference type="NCBI Taxonomy" id="2100421"/>
    <lineage>
        <taxon>Viruses</taxon>
        <taxon>Duplodnaviria</taxon>
        <taxon>Heunggongvirae</taxon>
        <taxon>Uroviricota</taxon>
        <taxon>Caudoviricetes</taxon>
        <taxon>Peduoviridae</taxon>
        <taxon>Maltschvirus</taxon>
        <taxon>Maltschvirus maltsch</taxon>
    </lineage>
</organism>
<feature type="region of interest" description="Disordered" evidence="4">
    <location>
        <begin position="511"/>
        <end position="549"/>
    </location>
</feature>
<keyword evidence="1" id="KW-1188">Viral release from host cell</keyword>
<evidence type="ECO:0000313" key="11">
    <source>
        <dbReference type="EMBL" id="CAB4192312.1"/>
    </source>
</evidence>
<reference evidence="5" key="1">
    <citation type="submission" date="2020-04" db="EMBL/GenBank/DDBJ databases">
        <authorList>
            <person name="Chiriac C."/>
            <person name="Salcher M."/>
            <person name="Ghai R."/>
            <person name="Kavagutti S V."/>
        </authorList>
    </citation>
    <scope>NUCLEOTIDE SEQUENCE</scope>
</reference>
<evidence type="ECO:0000313" key="6">
    <source>
        <dbReference type="EMBL" id="CAB4151095.1"/>
    </source>
</evidence>
<evidence type="ECO:0000313" key="9">
    <source>
        <dbReference type="EMBL" id="CAB4185886.1"/>
    </source>
</evidence>